<evidence type="ECO:0000313" key="3">
    <source>
        <dbReference type="Proteomes" id="UP000282460"/>
    </source>
</evidence>
<gene>
    <name evidence="2" type="ORF">D9V28_08515</name>
</gene>
<comment type="caution">
    <text evidence="2">The sequence shown here is derived from an EMBL/GenBank/DDBJ whole genome shotgun (WGS) entry which is preliminary data.</text>
</comment>
<protein>
    <recommendedName>
        <fullName evidence="1">DUF7715 domain-containing protein</fullName>
    </recommendedName>
</protein>
<name>A0A3L7J169_9MICO</name>
<proteinExistence type="predicted"/>
<evidence type="ECO:0000313" key="2">
    <source>
        <dbReference type="EMBL" id="RLQ84243.1"/>
    </source>
</evidence>
<feature type="domain" description="DUF7715" evidence="1">
    <location>
        <begin position="5"/>
        <end position="115"/>
    </location>
</feature>
<dbReference type="InterPro" id="IPR056132">
    <property type="entry name" value="DUF7715"/>
</dbReference>
<reference evidence="2 3" key="1">
    <citation type="submission" date="2018-10" db="EMBL/GenBank/DDBJ databases">
        <authorList>
            <person name="Li J."/>
        </authorList>
    </citation>
    <scope>NUCLEOTIDE SEQUENCE [LARGE SCALE GENOMIC DNA]</scope>
    <source>
        <strain evidence="2 3">ZD1-4</strain>
    </source>
</reference>
<organism evidence="2 3">
    <name type="scientific">Mycetocola zhadangensis</name>
    <dbReference type="NCBI Taxonomy" id="1164595"/>
    <lineage>
        <taxon>Bacteria</taxon>
        <taxon>Bacillati</taxon>
        <taxon>Actinomycetota</taxon>
        <taxon>Actinomycetes</taxon>
        <taxon>Micrococcales</taxon>
        <taxon>Microbacteriaceae</taxon>
        <taxon>Mycetocola</taxon>
    </lineage>
</organism>
<dbReference type="EMBL" id="RCWJ01000002">
    <property type="protein sequence ID" value="RLQ84243.1"/>
    <property type="molecule type" value="Genomic_DNA"/>
</dbReference>
<dbReference type="Pfam" id="PF24831">
    <property type="entry name" value="DUF7715"/>
    <property type="match status" value="1"/>
</dbReference>
<accession>A0A3L7J169</accession>
<evidence type="ECO:0000259" key="1">
    <source>
        <dbReference type="Pfam" id="PF24831"/>
    </source>
</evidence>
<sequence length="129" mass="13735">MEDIMKVLVAPPVVENADGSINSLAVEGELVLDPGPCSCEVPDCVGGFSFIGAASGRLTCQAVVADLPYLDIREFREIVVSGCCRECARDGYADQLVRDSRFTANRWPVGSVVGRCDGYAVLLELGTGY</sequence>
<dbReference type="AlphaFoldDB" id="A0A3L7J169"/>
<dbReference type="Proteomes" id="UP000282460">
    <property type="component" value="Unassembled WGS sequence"/>
</dbReference>
<keyword evidence="3" id="KW-1185">Reference proteome</keyword>